<dbReference type="VEuPathDB" id="MicrosporidiaDB:AAJ76_700081297"/>
<reference evidence="1 2" key="1">
    <citation type="journal article" date="2015" name="Environ. Microbiol.">
        <title>Genome analyses suggest the presence of polyploidy and recent human-driven expansions in eight global populations of the honeybee pathogen Nosema ceranae.</title>
        <authorList>
            <person name="Pelin A."/>
            <person name="Selman M."/>
            <person name="Aris-Brosou S."/>
            <person name="Farinelli L."/>
            <person name="Corradi N."/>
        </authorList>
    </citation>
    <scope>NUCLEOTIDE SEQUENCE [LARGE SCALE GENOMIC DNA]</scope>
    <source>
        <strain evidence="1 2">PA08 1199</strain>
    </source>
</reference>
<dbReference type="AlphaFoldDB" id="A0A0F9WFI5"/>
<evidence type="ECO:0000313" key="1">
    <source>
        <dbReference type="EMBL" id="KKO76091.1"/>
    </source>
</evidence>
<sequence>MNSDLLEFHQFCKEEHFKLLDKYNLLYYGFGCKKNILRKMFPEALQFDMNVYTLNDILLELNIKYNTNYKHLSEFNCREIIILLDFNFKYACNFYFTSFRLIFTLEKINKEISSEDLQNLNIILRDLTTYEDYGIDTIEHKEVNIEGYLNVIRNGSKNSKISFKHLLEFNKPTVPVVDLFNKIKKNLMIIRKNLLFNFLSEFIEHKMIKIKDQQNIEILIDLKYFKDLIDECNKN</sequence>
<comment type="caution">
    <text evidence="1">The sequence shown here is derived from an EMBL/GenBank/DDBJ whole genome shotgun (WGS) entry which is preliminary data.</text>
</comment>
<dbReference type="RefSeq" id="XP_024331833.1">
    <property type="nucleotide sequence ID" value="XM_024476310.1"/>
</dbReference>
<accession>A0A0F9WFI5</accession>
<evidence type="ECO:0000313" key="2">
    <source>
        <dbReference type="Proteomes" id="UP000034350"/>
    </source>
</evidence>
<name>A0A0F9WFI5_9MICR</name>
<dbReference type="VEuPathDB" id="MicrosporidiaDB:NCER_100182"/>
<gene>
    <name evidence="1" type="ORF">AAJ76_700081297</name>
</gene>
<dbReference type="GeneID" id="36321263"/>
<keyword evidence="2" id="KW-1185">Reference proteome</keyword>
<dbReference type="OrthoDB" id="346673at2759"/>
<protein>
    <submittedName>
        <fullName evidence="1">Origin recognition complex subunit 2</fullName>
    </submittedName>
</protein>
<dbReference type="EMBL" id="JPQZ01000007">
    <property type="protein sequence ID" value="KKO76091.1"/>
    <property type="molecule type" value="Genomic_DNA"/>
</dbReference>
<organism evidence="1 2">
    <name type="scientific">Vairimorpha ceranae</name>
    <dbReference type="NCBI Taxonomy" id="40302"/>
    <lineage>
        <taxon>Eukaryota</taxon>
        <taxon>Fungi</taxon>
        <taxon>Fungi incertae sedis</taxon>
        <taxon>Microsporidia</taxon>
        <taxon>Nosematidae</taxon>
        <taxon>Vairimorpha</taxon>
    </lineage>
</organism>
<dbReference type="VEuPathDB" id="MicrosporidiaDB:G9O61_00g005550"/>
<proteinExistence type="predicted"/>
<dbReference type="Proteomes" id="UP000034350">
    <property type="component" value="Unassembled WGS sequence"/>
</dbReference>